<reference evidence="3" key="1">
    <citation type="journal article" date="2019" name="Int. J. Syst. Evol. Microbiol.">
        <title>The Global Catalogue of Microorganisms (GCM) 10K type strain sequencing project: providing services to taxonomists for standard genome sequencing and annotation.</title>
        <authorList>
            <consortium name="The Broad Institute Genomics Platform"/>
            <consortium name="The Broad Institute Genome Sequencing Center for Infectious Disease"/>
            <person name="Wu L."/>
            <person name="Ma J."/>
        </authorList>
    </citation>
    <scope>NUCLEOTIDE SEQUENCE [LARGE SCALE GENOMIC DNA]</scope>
    <source>
        <strain evidence="3">CCUG 54329</strain>
    </source>
</reference>
<dbReference type="Proteomes" id="UP001597203">
    <property type="component" value="Unassembled WGS sequence"/>
</dbReference>
<name>A0ABW3NY37_9SPHN</name>
<accession>A0ABW3NY37</accession>
<evidence type="ECO:0000313" key="3">
    <source>
        <dbReference type="Proteomes" id="UP001597203"/>
    </source>
</evidence>
<dbReference type="SUPFAM" id="SSF53822">
    <property type="entry name" value="Periplasmic binding protein-like I"/>
    <property type="match status" value="1"/>
</dbReference>
<dbReference type="Pfam" id="PF13407">
    <property type="entry name" value="Peripla_BP_4"/>
    <property type="match status" value="1"/>
</dbReference>
<proteinExistence type="predicted"/>
<dbReference type="EMBL" id="JBHTLS010000063">
    <property type="protein sequence ID" value="MFD1104105.1"/>
    <property type="molecule type" value="Genomic_DNA"/>
</dbReference>
<keyword evidence="3" id="KW-1185">Reference proteome</keyword>
<gene>
    <name evidence="2" type="ORF">ACFQ24_04250</name>
</gene>
<dbReference type="InterPro" id="IPR028082">
    <property type="entry name" value="Peripla_BP_I"/>
</dbReference>
<protein>
    <submittedName>
        <fullName evidence="2">Sugar ABC transporter substrate-binding protein</fullName>
    </submittedName>
</protein>
<sequence>MANYMIWKSNGKPNVLLIKNTDLYIVSHGQYLGTTEVLNDKAACAGCKSVTREYALANLDTQPASVALAALQGDPSIDWVWCFDSCMSRVARSLVASGIGSKVRGAGFDCNGENVQLIQQGQIQAVCAADPRDWEGYALVDNLNRMLHGQSAVEQNIPIRMFDKDTIGRLSPNEVQHGWQGDFDFRSQYKKLWGVS</sequence>
<dbReference type="InterPro" id="IPR025997">
    <property type="entry name" value="SBP_2_dom"/>
</dbReference>
<dbReference type="RefSeq" id="WP_380909241.1">
    <property type="nucleotide sequence ID" value="NZ_JBHTLS010000063.1"/>
</dbReference>
<evidence type="ECO:0000259" key="1">
    <source>
        <dbReference type="Pfam" id="PF13407"/>
    </source>
</evidence>
<comment type="caution">
    <text evidence="2">The sequence shown here is derived from an EMBL/GenBank/DDBJ whole genome shotgun (WGS) entry which is preliminary data.</text>
</comment>
<feature type="domain" description="Periplasmic binding protein" evidence="1">
    <location>
        <begin position="2"/>
        <end position="150"/>
    </location>
</feature>
<organism evidence="2 3">
    <name type="scientific">Sphingobium olei</name>
    <dbReference type="NCBI Taxonomy" id="420955"/>
    <lineage>
        <taxon>Bacteria</taxon>
        <taxon>Pseudomonadati</taxon>
        <taxon>Pseudomonadota</taxon>
        <taxon>Alphaproteobacteria</taxon>
        <taxon>Sphingomonadales</taxon>
        <taxon>Sphingomonadaceae</taxon>
        <taxon>Sphingobium</taxon>
    </lineage>
</organism>
<dbReference type="Gene3D" id="3.40.50.2300">
    <property type="match status" value="1"/>
</dbReference>
<evidence type="ECO:0000313" key="2">
    <source>
        <dbReference type="EMBL" id="MFD1104105.1"/>
    </source>
</evidence>